<feature type="region of interest" description="Disordered" evidence="1">
    <location>
        <begin position="1"/>
        <end position="55"/>
    </location>
</feature>
<dbReference type="Proteomes" id="UP000476176">
    <property type="component" value="Unassembled WGS sequence"/>
</dbReference>
<evidence type="ECO:0000313" key="11">
    <source>
        <dbReference type="Proteomes" id="UP000440367"/>
    </source>
</evidence>
<organism evidence="3 12">
    <name type="scientific">Phytophthora fragariae</name>
    <dbReference type="NCBI Taxonomy" id="53985"/>
    <lineage>
        <taxon>Eukaryota</taxon>
        <taxon>Sar</taxon>
        <taxon>Stramenopiles</taxon>
        <taxon>Oomycota</taxon>
        <taxon>Peronosporomycetes</taxon>
        <taxon>Peronosporales</taxon>
        <taxon>Peronosporaceae</taxon>
        <taxon>Phytophthora</taxon>
    </lineage>
</organism>
<evidence type="ECO:0000313" key="7">
    <source>
        <dbReference type="EMBL" id="KAE9317885.1"/>
    </source>
</evidence>
<dbReference type="EMBL" id="QXGB01000305">
    <property type="protein sequence ID" value="KAE9220207.1"/>
    <property type="molecule type" value="Genomic_DNA"/>
</dbReference>
<sequence>MDPPNREDVELGVSEDSGPAMNGVCLPEGRSGPEVSPNDPSEDDPGQDDKNAVDS</sequence>
<evidence type="ECO:0000313" key="4">
    <source>
        <dbReference type="EMBL" id="KAE9220207.1"/>
    </source>
</evidence>
<reference evidence="8 9" key="1">
    <citation type="submission" date="2018-08" db="EMBL/GenBank/DDBJ databases">
        <title>Genomic investigation of the strawberry pathogen Phytophthora fragariae indicates pathogenicity is determined by transcriptional variation in three key races.</title>
        <authorList>
            <person name="Adams T.M."/>
            <person name="Armitage A.D."/>
            <person name="Sobczyk M.K."/>
            <person name="Bates H.J."/>
            <person name="Dunwell J.M."/>
            <person name="Nellist C.F."/>
            <person name="Harrison R.J."/>
        </authorList>
    </citation>
    <scope>NUCLEOTIDE SEQUENCE [LARGE SCALE GENOMIC DNA]</scope>
    <source>
        <strain evidence="7 10">A4</strain>
        <strain evidence="5 11">BC-1</strain>
        <strain evidence="6 13">BC-23</strain>
        <strain evidence="4 9">NOV-27</strain>
        <strain evidence="3 12">NOV-5</strain>
        <strain evidence="2 8">NOV-9</strain>
    </source>
</reference>
<dbReference type="EMBL" id="QXGE01000268">
    <property type="protein sequence ID" value="KAE9317885.1"/>
    <property type="molecule type" value="Genomic_DNA"/>
</dbReference>
<dbReference type="EMBL" id="QXGA01000264">
    <property type="protein sequence ID" value="KAE9148952.1"/>
    <property type="molecule type" value="Genomic_DNA"/>
</dbReference>
<evidence type="ECO:0000313" key="6">
    <source>
        <dbReference type="EMBL" id="KAE9243507.1"/>
    </source>
</evidence>
<evidence type="ECO:0000256" key="1">
    <source>
        <dbReference type="SAM" id="MobiDB-lite"/>
    </source>
</evidence>
<protein>
    <submittedName>
        <fullName evidence="3">Uncharacterized protein</fullName>
    </submittedName>
</protein>
<dbReference type="EMBL" id="QXGC01000241">
    <property type="protein sequence ID" value="KAE9243507.1"/>
    <property type="molecule type" value="Genomic_DNA"/>
</dbReference>
<evidence type="ECO:0000313" key="10">
    <source>
        <dbReference type="Proteomes" id="UP000437068"/>
    </source>
</evidence>
<dbReference type="Proteomes" id="UP000440732">
    <property type="component" value="Unassembled WGS sequence"/>
</dbReference>
<dbReference type="Proteomes" id="UP000440367">
    <property type="component" value="Unassembled WGS sequence"/>
</dbReference>
<keyword evidence="9" id="KW-1185">Reference proteome</keyword>
<dbReference type="Proteomes" id="UP000433483">
    <property type="component" value="Unassembled WGS sequence"/>
</dbReference>
<dbReference type="Proteomes" id="UP000437068">
    <property type="component" value="Unassembled WGS sequence"/>
</dbReference>
<evidence type="ECO:0000313" key="3">
    <source>
        <dbReference type="EMBL" id="KAE9148952.1"/>
    </source>
</evidence>
<evidence type="ECO:0000313" key="2">
    <source>
        <dbReference type="EMBL" id="KAE8942082.1"/>
    </source>
</evidence>
<evidence type="ECO:0000313" key="13">
    <source>
        <dbReference type="Proteomes" id="UP000476176"/>
    </source>
</evidence>
<evidence type="ECO:0000313" key="9">
    <source>
        <dbReference type="Proteomes" id="UP000433483"/>
    </source>
</evidence>
<dbReference type="EMBL" id="QXGF01000324">
    <property type="protein sequence ID" value="KAE8942082.1"/>
    <property type="molecule type" value="Genomic_DNA"/>
</dbReference>
<evidence type="ECO:0000313" key="5">
    <source>
        <dbReference type="EMBL" id="KAE9243336.1"/>
    </source>
</evidence>
<dbReference type="EMBL" id="QXGD01000322">
    <property type="protein sequence ID" value="KAE9243336.1"/>
    <property type="molecule type" value="Genomic_DNA"/>
</dbReference>
<gene>
    <name evidence="7" type="ORF">PF001_g6633</name>
    <name evidence="5" type="ORF">PF002_g8310</name>
    <name evidence="6" type="ORF">PF004_g6110</name>
    <name evidence="4" type="ORF">PF005_g7570</name>
    <name evidence="3" type="ORF">PF006_g6516</name>
    <name evidence="2" type="ORF">PF009_g8145</name>
</gene>
<accession>A0A6A3UBN7</accession>
<proteinExistence type="predicted"/>
<evidence type="ECO:0000313" key="12">
    <source>
        <dbReference type="Proteomes" id="UP000440732"/>
    </source>
</evidence>
<dbReference type="AlphaFoldDB" id="A0A6A3UBN7"/>
<name>A0A6A3UBN7_9STRA</name>
<comment type="caution">
    <text evidence="3">The sequence shown here is derived from an EMBL/GenBank/DDBJ whole genome shotgun (WGS) entry which is preliminary data.</text>
</comment>
<dbReference type="Proteomes" id="UP000429523">
    <property type="component" value="Unassembled WGS sequence"/>
</dbReference>
<evidence type="ECO:0000313" key="8">
    <source>
        <dbReference type="Proteomes" id="UP000429523"/>
    </source>
</evidence>